<dbReference type="EMBL" id="WINI01000004">
    <property type="protein sequence ID" value="MQR00961.1"/>
    <property type="molecule type" value="Genomic_DNA"/>
</dbReference>
<dbReference type="OrthoDB" id="8773261at2"/>
<sequence length="206" mass="23554">MQIDMTRPSKLYRYSERKWLERSLNFGEFRLRPASDYKNHETDHARHDDELIRVSKSPANTVTITVEGTGQQLKPIGEIVYQSEVGTNYLTICFSEIWDELLFQDFPGTDACLVIHDVETFAERFHAEAQSALLEWGGIDAPVVYGGDSPLGAVFSKPLPFILQKEWRFAWRPPVPIHHIEPITISIGSIANIAEIIERPRLEPHI</sequence>
<keyword evidence="2" id="KW-1185">Reference proteome</keyword>
<comment type="caution">
    <text evidence="1">The sequence shown here is derived from an EMBL/GenBank/DDBJ whole genome shotgun (WGS) entry which is preliminary data.</text>
</comment>
<name>A0A843YUF9_9BURK</name>
<organism evidence="1 2">
    <name type="scientific">Glaciimonas soli</name>
    <dbReference type="NCBI Taxonomy" id="2590999"/>
    <lineage>
        <taxon>Bacteria</taxon>
        <taxon>Pseudomonadati</taxon>
        <taxon>Pseudomonadota</taxon>
        <taxon>Betaproteobacteria</taxon>
        <taxon>Burkholderiales</taxon>
        <taxon>Oxalobacteraceae</taxon>
        <taxon>Glaciimonas</taxon>
    </lineage>
</organism>
<dbReference type="RefSeq" id="WP_153234566.1">
    <property type="nucleotide sequence ID" value="NZ_WINI01000004.1"/>
</dbReference>
<dbReference type="Proteomes" id="UP000451565">
    <property type="component" value="Unassembled WGS sequence"/>
</dbReference>
<reference evidence="1 2" key="1">
    <citation type="submission" date="2019-10" db="EMBL/GenBank/DDBJ databases">
        <title>Glaciimonas soli sp. nov., a psychrophilic bacterium isolated from the forest soil of a high elevation mountain in Taiwan.</title>
        <authorList>
            <person name="Wang L.-T."/>
            <person name="Shieh W.Y."/>
        </authorList>
    </citation>
    <scope>NUCLEOTIDE SEQUENCE [LARGE SCALE GENOMIC DNA]</scope>
    <source>
        <strain evidence="1 2">GS1</strain>
    </source>
</reference>
<evidence type="ECO:0000313" key="1">
    <source>
        <dbReference type="EMBL" id="MQR00961.1"/>
    </source>
</evidence>
<accession>A0A843YUF9</accession>
<gene>
    <name evidence="1" type="ORF">GEV47_09730</name>
</gene>
<evidence type="ECO:0000313" key="2">
    <source>
        <dbReference type="Proteomes" id="UP000451565"/>
    </source>
</evidence>
<proteinExistence type="predicted"/>
<protein>
    <submittedName>
        <fullName evidence="1">Uncharacterized protein</fullName>
    </submittedName>
</protein>
<dbReference type="AlphaFoldDB" id="A0A843YUF9"/>